<protein>
    <submittedName>
        <fullName evidence="1">Uncharacterized protein</fullName>
    </submittedName>
</protein>
<dbReference type="EMBL" id="QJKJ01000977">
    <property type="protein sequence ID" value="RDY09756.1"/>
    <property type="molecule type" value="Genomic_DNA"/>
</dbReference>
<sequence length="59" mass="7339">MALLGKWWQMKRKQRTLWCRVLKQKYEKEDEFWEIGGKGLSIVYVEMGQEFHIFYVWPL</sequence>
<keyword evidence="2" id="KW-1185">Reference proteome</keyword>
<dbReference type="AlphaFoldDB" id="A0A371I3Z1"/>
<name>A0A371I3Z1_MUCPR</name>
<accession>A0A371I3Z1</accession>
<dbReference type="Proteomes" id="UP000257109">
    <property type="component" value="Unassembled WGS sequence"/>
</dbReference>
<gene>
    <name evidence="1" type="ORF">CR513_05837</name>
</gene>
<comment type="caution">
    <text evidence="1">The sequence shown here is derived from an EMBL/GenBank/DDBJ whole genome shotgun (WGS) entry which is preliminary data.</text>
</comment>
<proteinExistence type="predicted"/>
<reference evidence="1" key="1">
    <citation type="submission" date="2018-05" db="EMBL/GenBank/DDBJ databases">
        <title>Draft genome of Mucuna pruriens seed.</title>
        <authorList>
            <person name="Nnadi N.E."/>
            <person name="Vos R."/>
            <person name="Hasami M.H."/>
            <person name="Devisetty U.K."/>
            <person name="Aguiy J.C."/>
        </authorList>
    </citation>
    <scope>NUCLEOTIDE SEQUENCE [LARGE SCALE GENOMIC DNA]</scope>
    <source>
        <strain evidence="1">JCA_2017</strain>
    </source>
</reference>
<feature type="non-terminal residue" evidence="1">
    <location>
        <position position="1"/>
    </location>
</feature>
<organism evidence="1 2">
    <name type="scientific">Mucuna pruriens</name>
    <name type="common">Velvet bean</name>
    <name type="synonym">Dolichos pruriens</name>
    <dbReference type="NCBI Taxonomy" id="157652"/>
    <lineage>
        <taxon>Eukaryota</taxon>
        <taxon>Viridiplantae</taxon>
        <taxon>Streptophyta</taxon>
        <taxon>Embryophyta</taxon>
        <taxon>Tracheophyta</taxon>
        <taxon>Spermatophyta</taxon>
        <taxon>Magnoliopsida</taxon>
        <taxon>eudicotyledons</taxon>
        <taxon>Gunneridae</taxon>
        <taxon>Pentapetalae</taxon>
        <taxon>rosids</taxon>
        <taxon>fabids</taxon>
        <taxon>Fabales</taxon>
        <taxon>Fabaceae</taxon>
        <taxon>Papilionoideae</taxon>
        <taxon>50 kb inversion clade</taxon>
        <taxon>NPAAA clade</taxon>
        <taxon>indigoferoid/millettioid clade</taxon>
        <taxon>Phaseoleae</taxon>
        <taxon>Mucuna</taxon>
    </lineage>
</organism>
<evidence type="ECO:0000313" key="1">
    <source>
        <dbReference type="EMBL" id="RDY09756.1"/>
    </source>
</evidence>
<evidence type="ECO:0000313" key="2">
    <source>
        <dbReference type="Proteomes" id="UP000257109"/>
    </source>
</evidence>